<keyword evidence="3" id="KW-1185">Reference proteome</keyword>
<dbReference type="AlphaFoldDB" id="K0SX32"/>
<organism evidence="2 3">
    <name type="scientific">Thalassiosira oceanica</name>
    <name type="common">Marine diatom</name>
    <dbReference type="NCBI Taxonomy" id="159749"/>
    <lineage>
        <taxon>Eukaryota</taxon>
        <taxon>Sar</taxon>
        <taxon>Stramenopiles</taxon>
        <taxon>Ochrophyta</taxon>
        <taxon>Bacillariophyta</taxon>
        <taxon>Coscinodiscophyceae</taxon>
        <taxon>Thalassiosirophycidae</taxon>
        <taxon>Thalassiosirales</taxon>
        <taxon>Thalassiosiraceae</taxon>
        <taxon>Thalassiosira</taxon>
    </lineage>
</organism>
<gene>
    <name evidence="2" type="ORF">THAOC_07615</name>
</gene>
<comment type="caution">
    <text evidence="2">The sequence shown here is derived from an EMBL/GenBank/DDBJ whole genome shotgun (WGS) entry which is preliminary data.</text>
</comment>
<evidence type="ECO:0000256" key="1">
    <source>
        <dbReference type="SAM" id="MobiDB-lite"/>
    </source>
</evidence>
<evidence type="ECO:0000313" key="3">
    <source>
        <dbReference type="Proteomes" id="UP000266841"/>
    </source>
</evidence>
<feature type="region of interest" description="Disordered" evidence="1">
    <location>
        <begin position="1"/>
        <end position="235"/>
    </location>
</feature>
<accession>K0SX32</accession>
<feature type="compositionally biased region" description="Basic and acidic residues" evidence="1">
    <location>
        <begin position="70"/>
        <end position="83"/>
    </location>
</feature>
<reference evidence="2 3" key="1">
    <citation type="journal article" date="2012" name="Genome Biol.">
        <title>Genome and low-iron response of an oceanic diatom adapted to chronic iron limitation.</title>
        <authorList>
            <person name="Lommer M."/>
            <person name="Specht M."/>
            <person name="Roy A.S."/>
            <person name="Kraemer L."/>
            <person name="Andreson R."/>
            <person name="Gutowska M.A."/>
            <person name="Wolf J."/>
            <person name="Bergner S.V."/>
            <person name="Schilhabel M.B."/>
            <person name="Klostermeier U.C."/>
            <person name="Beiko R.G."/>
            <person name="Rosenstiel P."/>
            <person name="Hippler M."/>
            <person name="Laroche J."/>
        </authorList>
    </citation>
    <scope>NUCLEOTIDE SEQUENCE [LARGE SCALE GENOMIC DNA]</scope>
    <source>
        <strain evidence="2 3">CCMP1005</strain>
    </source>
</reference>
<name>K0SX32_THAOC</name>
<sequence>MSIVRDPCHPPLQSFIAPLPTPPTVRGGVRSVEAPRRHPPREVGLIVPQRVRGAVLELSDGPPSPRRERKGGDGARAPTRERGAAGANAPGRGGTPGGEPRDAPSPPPGAPPSGHGPPPGEPRLASDAPPRRTVLGLVGRTHLVLLTGAPARPLPRLGGACVNPPRRSASPPSSVPGTAPGLAPPSRERPLPGREDDPQRPSPRGSPIVCTSGGRESRRRVPHRSAVTTSPCPSR</sequence>
<feature type="compositionally biased region" description="Basic and acidic residues" evidence="1">
    <location>
        <begin position="186"/>
        <end position="199"/>
    </location>
</feature>
<dbReference type="Proteomes" id="UP000266841">
    <property type="component" value="Unassembled WGS sequence"/>
</dbReference>
<dbReference type="EMBL" id="AGNL01007789">
    <property type="protein sequence ID" value="EJK70983.1"/>
    <property type="molecule type" value="Genomic_DNA"/>
</dbReference>
<protein>
    <submittedName>
        <fullName evidence="2">Uncharacterized protein</fullName>
    </submittedName>
</protein>
<proteinExistence type="predicted"/>
<evidence type="ECO:0000313" key="2">
    <source>
        <dbReference type="EMBL" id="EJK70983.1"/>
    </source>
</evidence>
<feature type="compositionally biased region" description="Pro residues" evidence="1">
    <location>
        <begin position="103"/>
        <end position="121"/>
    </location>
</feature>
<feature type="compositionally biased region" description="Polar residues" evidence="1">
    <location>
        <begin position="226"/>
        <end position="235"/>
    </location>
</feature>